<feature type="transmembrane region" description="Helical" evidence="7">
    <location>
        <begin position="107"/>
        <end position="129"/>
    </location>
</feature>
<feature type="transmembrane region" description="Helical" evidence="7">
    <location>
        <begin position="272"/>
        <end position="296"/>
    </location>
</feature>
<dbReference type="PANTHER" id="PTHR42718">
    <property type="entry name" value="MAJOR FACILITATOR SUPERFAMILY MULTIDRUG TRANSPORTER MFSC"/>
    <property type="match status" value="1"/>
</dbReference>
<dbReference type="PROSITE" id="PS50850">
    <property type="entry name" value="MFS"/>
    <property type="match status" value="1"/>
</dbReference>
<dbReference type="EMBL" id="CP088295">
    <property type="protein sequence ID" value="UUY05362.1"/>
    <property type="molecule type" value="Genomic_DNA"/>
</dbReference>
<proteinExistence type="predicted"/>
<feature type="transmembrane region" description="Helical" evidence="7">
    <location>
        <begin position="14"/>
        <end position="38"/>
    </location>
</feature>
<feature type="transmembrane region" description="Helical" evidence="7">
    <location>
        <begin position="229"/>
        <end position="251"/>
    </location>
</feature>
<evidence type="ECO:0000256" key="3">
    <source>
        <dbReference type="ARBA" id="ARBA00022475"/>
    </source>
</evidence>
<feature type="transmembrane region" description="Helical" evidence="7">
    <location>
        <begin position="366"/>
        <end position="387"/>
    </location>
</feature>
<feature type="transmembrane region" description="Helical" evidence="7">
    <location>
        <begin position="169"/>
        <end position="191"/>
    </location>
</feature>
<evidence type="ECO:0000256" key="5">
    <source>
        <dbReference type="ARBA" id="ARBA00022989"/>
    </source>
</evidence>
<dbReference type="InterPro" id="IPR011701">
    <property type="entry name" value="MFS"/>
</dbReference>
<comment type="subcellular location">
    <subcellularLocation>
        <location evidence="1">Cell membrane</location>
        <topology evidence="1">Multi-pass membrane protein</topology>
    </subcellularLocation>
</comment>
<evidence type="ECO:0000256" key="6">
    <source>
        <dbReference type="ARBA" id="ARBA00023136"/>
    </source>
</evidence>
<feature type="transmembrane region" description="Helical" evidence="7">
    <location>
        <begin position="82"/>
        <end position="101"/>
    </location>
</feature>
<dbReference type="Proteomes" id="UP001058860">
    <property type="component" value="Chromosome"/>
</dbReference>
<dbReference type="InterPro" id="IPR020846">
    <property type="entry name" value="MFS_dom"/>
</dbReference>
<keyword evidence="10" id="KW-1185">Reference proteome</keyword>
<evidence type="ECO:0000256" key="1">
    <source>
        <dbReference type="ARBA" id="ARBA00004651"/>
    </source>
</evidence>
<reference evidence="10" key="1">
    <citation type="submission" date="2021-11" db="EMBL/GenBank/DDBJ databases">
        <title>Cultivation dependent microbiological survey of springs from the worlds oldest radium mine currently devoted to the extraction of radon-saturated water.</title>
        <authorList>
            <person name="Kapinusova G."/>
            <person name="Smrhova T."/>
            <person name="Strejcek M."/>
            <person name="Suman J."/>
            <person name="Jani K."/>
            <person name="Pajer P."/>
            <person name="Uhlik O."/>
        </authorList>
    </citation>
    <scope>NUCLEOTIDE SEQUENCE [LARGE SCALE GENOMIC DNA]</scope>
    <source>
        <strain evidence="10">J379</strain>
    </source>
</reference>
<feature type="transmembrane region" description="Helical" evidence="7">
    <location>
        <begin position="141"/>
        <end position="163"/>
    </location>
</feature>
<keyword evidence="4 7" id="KW-0812">Transmembrane</keyword>
<evidence type="ECO:0000256" key="2">
    <source>
        <dbReference type="ARBA" id="ARBA00022448"/>
    </source>
</evidence>
<dbReference type="InterPro" id="IPR004638">
    <property type="entry name" value="EmrB-like"/>
</dbReference>
<evidence type="ECO:0000313" key="10">
    <source>
        <dbReference type="Proteomes" id="UP001058860"/>
    </source>
</evidence>
<organism evidence="9 10">
    <name type="scientific">Svornostia abyssi</name>
    <dbReference type="NCBI Taxonomy" id="2898438"/>
    <lineage>
        <taxon>Bacteria</taxon>
        <taxon>Bacillati</taxon>
        <taxon>Actinomycetota</taxon>
        <taxon>Thermoleophilia</taxon>
        <taxon>Solirubrobacterales</taxon>
        <taxon>Baekduiaceae</taxon>
        <taxon>Svornostia</taxon>
    </lineage>
</organism>
<dbReference type="CDD" id="cd17321">
    <property type="entry name" value="MFS_MMR_MDR_like"/>
    <property type="match status" value="1"/>
</dbReference>
<protein>
    <submittedName>
        <fullName evidence="9">DHA2 family efflux MFS transporter permease subunit</fullName>
    </submittedName>
</protein>
<dbReference type="RefSeq" id="WP_353865821.1">
    <property type="nucleotide sequence ID" value="NZ_CP088295.1"/>
</dbReference>
<accession>A0ABY5PM17</accession>
<name>A0ABY5PM17_9ACTN</name>
<dbReference type="Gene3D" id="1.20.1720.10">
    <property type="entry name" value="Multidrug resistance protein D"/>
    <property type="match status" value="1"/>
</dbReference>
<feature type="domain" description="Major facilitator superfamily (MFS) profile" evidence="8">
    <location>
        <begin position="16"/>
        <end position="471"/>
    </location>
</feature>
<dbReference type="PANTHER" id="PTHR42718:SF46">
    <property type="entry name" value="BLR6921 PROTEIN"/>
    <property type="match status" value="1"/>
</dbReference>
<feature type="transmembrane region" description="Helical" evidence="7">
    <location>
        <begin position="337"/>
        <end position="354"/>
    </location>
</feature>
<dbReference type="Pfam" id="PF07690">
    <property type="entry name" value="MFS_1"/>
    <property type="match status" value="1"/>
</dbReference>
<keyword evidence="5 7" id="KW-1133">Transmembrane helix</keyword>
<evidence type="ECO:0000256" key="7">
    <source>
        <dbReference type="SAM" id="Phobius"/>
    </source>
</evidence>
<dbReference type="Gene3D" id="1.20.1250.20">
    <property type="entry name" value="MFS general substrate transporter like domains"/>
    <property type="match status" value="1"/>
</dbReference>
<dbReference type="SUPFAM" id="SSF103473">
    <property type="entry name" value="MFS general substrate transporter"/>
    <property type="match status" value="1"/>
</dbReference>
<keyword evidence="6 7" id="KW-0472">Membrane</keyword>
<feature type="transmembrane region" description="Helical" evidence="7">
    <location>
        <begin position="50"/>
        <end position="70"/>
    </location>
</feature>
<dbReference type="InterPro" id="IPR036259">
    <property type="entry name" value="MFS_trans_sf"/>
</dbReference>
<evidence type="ECO:0000313" key="9">
    <source>
        <dbReference type="EMBL" id="UUY05362.1"/>
    </source>
</evidence>
<sequence>MSETAPPLTDRQRWTALVVLCVGMLMIILDSTVVNVALPSIQSDLDFTQSSLAWVVNAYLIAFGGLLLLAGRLGDLIGQKRIFLAGLTIFTVASLLCGFAQSQEVLIGARFVQGVGGALTSAVILGMIVRMFPEPGEQAKAIGVYSFVVSAGASIGLLLGGVLTQAISWHWIFFINVPIGIAAGVVALRLLRHEEGIGLKQGADLPGAVFIVSALMLGVYTIVEAAEVGWGATQTLLLGAVSLALLAAFVVRESRAKHPLMPLRIFSSRNVSVANGVQILMVAGLFGVFFLGALYLQQILGYDAVEVGLAFLPIALGIGVLSVGFSARLIMRNGARATLLPGLLLVALGLGWFSRAPIDGQYWVDLFPAMLAIGVGAGLAFPSLMTLAMSGATPEDSGLASGLVNTTQQVGGALGLAVLATLSTTHTDGLLADGVARAEALTDGYRLAFIIAAGIVGAALVAAAALLRPEPQLATAPGGGGARGRARVR</sequence>
<dbReference type="NCBIfam" id="TIGR00711">
    <property type="entry name" value="efflux_EmrB"/>
    <property type="match status" value="1"/>
</dbReference>
<keyword evidence="3" id="KW-1003">Cell membrane</keyword>
<keyword evidence="2" id="KW-0813">Transport</keyword>
<dbReference type="PRINTS" id="PR01036">
    <property type="entry name" value="TCRTETB"/>
</dbReference>
<gene>
    <name evidence="9" type="ORF">LRS13_07520</name>
</gene>
<evidence type="ECO:0000256" key="4">
    <source>
        <dbReference type="ARBA" id="ARBA00022692"/>
    </source>
</evidence>
<feature type="transmembrane region" description="Helical" evidence="7">
    <location>
        <begin position="308"/>
        <end position="330"/>
    </location>
</feature>
<feature type="transmembrane region" description="Helical" evidence="7">
    <location>
        <begin position="447"/>
        <end position="467"/>
    </location>
</feature>
<evidence type="ECO:0000259" key="8">
    <source>
        <dbReference type="PROSITE" id="PS50850"/>
    </source>
</evidence>
<feature type="transmembrane region" description="Helical" evidence="7">
    <location>
        <begin position="203"/>
        <end position="223"/>
    </location>
</feature>